<dbReference type="Proteomes" id="UP001057375">
    <property type="component" value="Unassembled WGS sequence"/>
</dbReference>
<dbReference type="Pfam" id="PF01217">
    <property type="entry name" value="Clat_adaptor_s"/>
    <property type="match status" value="1"/>
</dbReference>
<evidence type="ECO:0000256" key="1">
    <source>
        <dbReference type="ARBA" id="ARBA00004308"/>
    </source>
</evidence>
<organism evidence="8 9">
    <name type="scientific">Aduncisulcus paluster</name>
    <dbReference type="NCBI Taxonomy" id="2918883"/>
    <lineage>
        <taxon>Eukaryota</taxon>
        <taxon>Metamonada</taxon>
        <taxon>Carpediemonas-like organisms</taxon>
        <taxon>Aduncisulcus</taxon>
    </lineage>
</organism>
<evidence type="ECO:0000256" key="6">
    <source>
        <dbReference type="PIRNR" id="PIRNR015588"/>
    </source>
</evidence>
<evidence type="ECO:0000256" key="4">
    <source>
        <dbReference type="ARBA" id="ARBA00022927"/>
    </source>
</evidence>
<feature type="domain" description="AP complex mu/sigma subunit" evidence="7">
    <location>
        <begin position="1"/>
        <end position="143"/>
    </location>
</feature>
<comment type="caution">
    <text evidence="8">The sequence shown here is derived from an EMBL/GenBank/DDBJ whole genome shotgun (WGS) entry which is preliminary data.</text>
</comment>
<dbReference type="SUPFAM" id="SSF64356">
    <property type="entry name" value="SNARE-like"/>
    <property type="match status" value="1"/>
</dbReference>
<name>A0ABQ5JUK6_9EUKA</name>
<dbReference type="EMBL" id="BQXS01011864">
    <property type="protein sequence ID" value="GKT17623.1"/>
    <property type="molecule type" value="Genomic_DNA"/>
</dbReference>
<dbReference type="InterPro" id="IPR016635">
    <property type="entry name" value="AP_complex_ssu"/>
</dbReference>
<comment type="similarity">
    <text evidence="2 6">Belongs to the adaptor complexes small subunit family.</text>
</comment>
<sequence length="152" mass="17256">MIEAVIVVNNHGLPRLLRFYEDYTTAEQQKVMGRVYEILTKRKDTSCNFLSGDVGLKNPNTRVIFRHYATLYFAFVIDESESPLAIMDLIHIYVEALDLAFQSVCELDLIFNADKANFILDEVLCGGLEAETDIKQVTSVYEAMNLHEKGKG</sequence>
<keyword evidence="4 6" id="KW-0653">Protein transport</keyword>
<dbReference type="Gene3D" id="3.30.450.60">
    <property type="match status" value="1"/>
</dbReference>
<reference evidence="8" key="1">
    <citation type="submission" date="2022-03" db="EMBL/GenBank/DDBJ databases">
        <title>Draft genome sequence of Aduncisulcus paluster, a free-living microaerophilic Fornicata.</title>
        <authorList>
            <person name="Yuyama I."/>
            <person name="Kume K."/>
            <person name="Tamura T."/>
            <person name="Inagaki Y."/>
            <person name="Hashimoto T."/>
        </authorList>
    </citation>
    <scope>NUCLEOTIDE SEQUENCE</scope>
    <source>
        <strain evidence="8">NY0171</strain>
    </source>
</reference>
<keyword evidence="9" id="KW-1185">Reference proteome</keyword>
<evidence type="ECO:0000259" key="7">
    <source>
        <dbReference type="Pfam" id="PF01217"/>
    </source>
</evidence>
<protein>
    <recommendedName>
        <fullName evidence="6">AP complex subunit sigma</fullName>
    </recommendedName>
</protein>
<dbReference type="PANTHER" id="PTHR11753">
    <property type="entry name" value="ADAPTOR COMPLEXES SMALL SUBUNIT FAMILY"/>
    <property type="match status" value="1"/>
</dbReference>
<evidence type="ECO:0000313" key="9">
    <source>
        <dbReference type="Proteomes" id="UP001057375"/>
    </source>
</evidence>
<dbReference type="PIRSF" id="PIRSF015588">
    <property type="entry name" value="AP_complex_sigma"/>
    <property type="match status" value="1"/>
</dbReference>
<accession>A0ABQ5JUK6</accession>
<proteinExistence type="inferred from homology"/>
<comment type="subcellular location">
    <subcellularLocation>
        <location evidence="1">Endomembrane system</location>
    </subcellularLocation>
</comment>
<gene>
    <name evidence="8" type="ORF">ADUPG1_011146</name>
</gene>
<evidence type="ECO:0000256" key="5">
    <source>
        <dbReference type="ARBA" id="ARBA00023136"/>
    </source>
</evidence>
<keyword evidence="5 6" id="KW-0472">Membrane</keyword>
<dbReference type="InterPro" id="IPR022775">
    <property type="entry name" value="AP_mu_sigma_su"/>
</dbReference>
<dbReference type="InterPro" id="IPR011012">
    <property type="entry name" value="Longin-like_dom_sf"/>
</dbReference>
<evidence type="ECO:0000256" key="2">
    <source>
        <dbReference type="ARBA" id="ARBA00006972"/>
    </source>
</evidence>
<evidence type="ECO:0000313" key="8">
    <source>
        <dbReference type="EMBL" id="GKT17623.1"/>
    </source>
</evidence>
<keyword evidence="3 6" id="KW-0813">Transport</keyword>
<evidence type="ECO:0000256" key="3">
    <source>
        <dbReference type="ARBA" id="ARBA00022448"/>
    </source>
</evidence>